<dbReference type="InterPro" id="IPR032387">
    <property type="entry name" value="ACAS_N"/>
</dbReference>
<comment type="caution">
    <text evidence="8">The sequence shown here is derived from an EMBL/GenBank/DDBJ whole genome shotgun (WGS) entry which is preliminary data.</text>
</comment>
<feature type="domain" description="AMP-dependent synthetase/ligase" evidence="6">
    <location>
        <begin position="247"/>
        <end position="293"/>
    </location>
</feature>
<protein>
    <recommendedName>
        <fullName evidence="3">Acyl-CoA synthetase short-chain family member 3, mitochondrial</fullName>
        <ecNumber evidence="2">6.2.1.1</ecNumber>
    </recommendedName>
    <alternativeName>
        <fullName evidence="4">Acetate--CoA ligase 3</fullName>
    </alternativeName>
</protein>
<dbReference type="PANTHER" id="PTHR43347:SF3">
    <property type="entry name" value="ACYL-COA SYNTHETASE SHORT-CHAIN FAMILY MEMBER 3, MITOCHONDRIAL"/>
    <property type="match status" value="1"/>
</dbReference>
<evidence type="ECO:0000313" key="8">
    <source>
        <dbReference type="EMBL" id="CAH2242937.1"/>
    </source>
</evidence>
<comment type="catalytic activity">
    <reaction evidence="5">
        <text>butanoate + ATP + CoA = butanoyl-CoA + AMP + diphosphate</text>
        <dbReference type="Rhea" id="RHEA:46172"/>
        <dbReference type="ChEBI" id="CHEBI:17968"/>
        <dbReference type="ChEBI" id="CHEBI:30616"/>
        <dbReference type="ChEBI" id="CHEBI:33019"/>
        <dbReference type="ChEBI" id="CHEBI:57287"/>
        <dbReference type="ChEBI" id="CHEBI:57371"/>
        <dbReference type="ChEBI" id="CHEBI:456215"/>
    </reaction>
    <physiologicalReaction direction="left-to-right" evidence="5">
        <dbReference type="Rhea" id="RHEA:46173"/>
    </physiologicalReaction>
</comment>
<dbReference type="Pfam" id="PF00501">
    <property type="entry name" value="AMP-binding"/>
    <property type="match status" value="1"/>
</dbReference>
<sequence length="371" mass="40466">MSRSTETEMKAKMDKKKFETSISELKTRTFVTPADMAHYDDGAVTEDYLKAYAHSLEHPESFWADIGKELEWTRPWDKVIDASNPPFTKWWVGGEMSVCHNAVDRHVASGHGGQVALVYDSPLTDTVQRITYSELQNQSLRTTAYYRQCVPTAHKHTANTASSPAKTRAPISDVIRTCILTTVTGTFGLNNDLAKSPPTLRLTSNRAEVRALAGGTLGSASSTLLPMSSSPGAILMASFRARPTPPVSRLAGKLSALGVGRGSRVVIYMPLVPQAVVAMLATNRIGAIHSVVFGEKLSKIYFEKSIRHPNPLIDATSCYSSNLSASLSTRGGLNISFTSLTIRLLLTMLPIRTHNQPMHSVFAGEDEVPDF</sequence>
<evidence type="ECO:0000256" key="5">
    <source>
        <dbReference type="ARBA" id="ARBA00047935"/>
    </source>
</evidence>
<dbReference type="OrthoDB" id="1706066at2759"/>
<comment type="similarity">
    <text evidence="1">Belongs to the ATP-dependent AMP-binding enzyme family.</text>
</comment>
<evidence type="ECO:0000259" key="7">
    <source>
        <dbReference type="Pfam" id="PF16177"/>
    </source>
</evidence>
<dbReference type="AlphaFoldDB" id="A0A8S4RYE1"/>
<dbReference type="InterPro" id="IPR042099">
    <property type="entry name" value="ANL_N_sf"/>
</dbReference>
<accession>A0A8S4RYE1</accession>
<dbReference type="EC" id="6.2.1.1" evidence="2"/>
<feature type="domain" description="Acetyl-coenzyme A synthetase N-terminal" evidence="7">
    <location>
        <begin position="48"/>
        <end position="102"/>
    </location>
</feature>
<dbReference type="GO" id="GO:0050218">
    <property type="term" value="F:propionate-CoA ligase activity"/>
    <property type="evidence" value="ECO:0007669"/>
    <property type="project" value="TreeGrafter"/>
</dbReference>
<evidence type="ECO:0000313" key="9">
    <source>
        <dbReference type="Proteomes" id="UP000838756"/>
    </source>
</evidence>
<organism evidence="8 9">
    <name type="scientific">Pararge aegeria aegeria</name>
    <dbReference type="NCBI Taxonomy" id="348720"/>
    <lineage>
        <taxon>Eukaryota</taxon>
        <taxon>Metazoa</taxon>
        <taxon>Ecdysozoa</taxon>
        <taxon>Arthropoda</taxon>
        <taxon>Hexapoda</taxon>
        <taxon>Insecta</taxon>
        <taxon>Pterygota</taxon>
        <taxon>Neoptera</taxon>
        <taxon>Endopterygota</taxon>
        <taxon>Lepidoptera</taxon>
        <taxon>Glossata</taxon>
        <taxon>Ditrysia</taxon>
        <taxon>Papilionoidea</taxon>
        <taxon>Nymphalidae</taxon>
        <taxon>Satyrinae</taxon>
        <taxon>Satyrini</taxon>
        <taxon>Parargina</taxon>
        <taxon>Pararge</taxon>
    </lineage>
</organism>
<dbReference type="EMBL" id="CAKXAJ010025707">
    <property type="protein sequence ID" value="CAH2242937.1"/>
    <property type="molecule type" value="Genomic_DNA"/>
</dbReference>
<dbReference type="PANTHER" id="PTHR43347">
    <property type="entry name" value="ACYL-COA SYNTHETASE"/>
    <property type="match status" value="1"/>
</dbReference>
<evidence type="ECO:0000256" key="2">
    <source>
        <dbReference type="ARBA" id="ARBA00013275"/>
    </source>
</evidence>
<dbReference type="GO" id="GO:0005759">
    <property type="term" value="C:mitochondrial matrix"/>
    <property type="evidence" value="ECO:0007669"/>
    <property type="project" value="TreeGrafter"/>
</dbReference>
<evidence type="ECO:0000256" key="1">
    <source>
        <dbReference type="ARBA" id="ARBA00006432"/>
    </source>
</evidence>
<proteinExistence type="inferred from homology"/>
<dbReference type="Pfam" id="PF16177">
    <property type="entry name" value="ACAS_N"/>
    <property type="match status" value="1"/>
</dbReference>
<dbReference type="Proteomes" id="UP000838756">
    <property type="component" value="Unassembled WGS sequence"/>
</dbReference>
<evidence type="ECO:0000256" key="3">
    <source>
        <dbReference type="ARBA" id="ARBA00040004"/>
    </source>
</evidence>
<gene>
    <name evidence="8" type="primary">jg14505</name>
    <name evidence="8" type="ORF">PAEG_LOCUS19153</name>
</gene>
<name>A0A8S4RYE1_9NEOP</name>
<dbReference type="InterPro" id="IPR000873">
    <property type="entry name" value="AMP-dep_synth/lig_dom"/>
</dbReference>
<reference evidence="8" key="1">
    <citation type="submission" date="2022-03" db="EMBL/GenBank/DDBJ databases">
        <authorList>
            <person name="Lindestad O."/>
        </authorList>
    </citation>
    <scope>NUCLEOTIDE SEQUENCE</scope>
</reference>
<evidence type="ECO:0000259" key="6">
    <source>
        <dbReference type="Pfam" id="PF00501"/>
    </source>
</evidence>
<keyword evidence="9" id="KW-1185">Reference proteome</keyword>
<dbReference type="SUPFAM" id="SSF56801">
    <property type="entry name" value="Acetyl-CoA synthetase-like"/>
    <property type="match status" value="2"/>
</dbReference>
<evidence type="ECO:0000256" key="4">
    <source>
        <dbReference type="ARBA" id="ARBA00042755"/>
    </source>
</evidence>
<dbReference type="GO" id="GO:0003987">
    <property type="term" value="F:acetate-CoA ligase activity"/>
    <property type="evidence" value="ECO:0007669"/>
    <property type="project" value="UniProtKB-EC"/>
</dbReference>
<dbReference type="Gene3D" id="3.40.50.12780">
    <property type="entry name" value="N-terminal domain of ligase-like"/>
    <property type="match status" value="2"/>
</dbReference>